<dbReference type="AlphaFoldDB" id="A0A5R9EEJ4"/>
<keyword evidence="2" id="KW-1185">Reference proteome</keyword>
<protein>
    <submittedName>
        <fullName evidence="1">DUF3427 domain-containing protein</fullName>
    </submittedName>
</protein>
<gene>
    <name evidence="1" type="ORF">FEF34_24180</name>
</gene>
<dbReference type="EMBL" id="VAWE01000001">
    <property type="protein sequence ID" value="TLQ48438.1"/>
    <property type="molecule type" value="Genomic_DNA"/>
</dbReference>
<evidence type="ECO:0000313" key="1">
    <source>
        <dbReference type="EMBL" id="TLQ48438.1"/>
    </source>
</evidence>
<comment type="caution">
    <text evidence="1">The sequence shown here is derived from an EMBL/GenBank/DDBJ whole genome shotgun (WGS) entry which is preliminary data.</text>
</comment>
<proteinExistence type="predicted"/>
<dbReference type="Proteomes" id="UP000305921">
    <property type="component" value="Unassembled WGS sequence"/>
</dbReference>
<accession>A0A5R9EEJ4</accession>
<name>A0A5R9EEJ4_9ACTN</name>
<evidence type="ECO:0000313" key="2">
    <source>
        <dbReference type="Proteomes" id="UP000305921"/>
    </source>
</evidence>
<dbReference type="OrthoDB" id="9776021at2"/>
<reference evidence="1 2" key="1">
    <citation type="submission" date="2019-05" db="EMBL/GenBank/DDBJ databases">
        <title>Streptomyces marianii sp. nov., a novel marine actinomycete from southern coast of India.</title>
        <authorList>
            <person name="Iniyan A.M."/>
            <person name="Wink J."/>
            <person name="Ramprasad E."/>
            <person name="Ramana C.V."/>
            <person name="Bunk B."/>
            <person name="Sproer C."/>
            <person name="Joseph F.-J.R.S."/>
            <person name="Vincent S.G.P."/>
        </authorList>
    </citation>
    <scope>NUCLEOTIDE SEQUENCE [LARGE SCALE GENOMIC DNA]</scope>
    <source>
        <strain evidence="1 2">ICN19</strain>
    </source>
</reference>
<sequence length="172" mass="18783">MTTSARHQTSDTSPTGIRYRTHKELGSHVLLFVRRYKKTDIGGPQPRLLLGPADYVTHKGSRPMGITWRLRHQMPADVWTYSAIAANRPAASAARGRRLPGALMAARRPPGASPPLDQPRAAGARSALCGCHVRRKWWVSRCGRSVDTGATVRRRSGAPVGMPCGVRGRAAW</sequence>
<organism evidence="1 2">
    <name type="scientific">Streptomyces marianii</name>
    <dbReference type="NCBI Taxonomy" id="1817406"/>
    <lineage>
        <taxon>Bacteria</taxon>
        <taxon>Bacillati</taxon>
        <taxon>Actinomycetota</taxon>
        <taxon>Actinomycetes</taxon>
        <taxon>Kitasatosporales</taxon>
        <taxon>Streptomycetaceae</taxon>
        <taxon>Streptomyces</taxon>
    </lineage>
</organism>